<evidence type="ECO:0000256" key="1">
    <source>
        <dbReference type="SAM" id="MobiDB-lite"/>
    </source>
</evidence>
<feature type="compositionally biased region" description="Basic and acidic residues" evidence="1">
    <location>
        <begin position="668"/>
        <end position="677"/>
    </location>
</feature>
<feature type="compositionally biased region" description="Polar residues" evidence="1">
    <location>
        <begin position="779"/>
        <end position="792"/>
    </location>
</feature>
<feature type="region of interest" description="Disordered" evidence="1">
    <location>
        <begin position="642"/>
        <end position="701"/>
    </location>
</feature>
<feature type="region of interest" description="Disordered" evidence="1">
    <location>
        <begin position="776"/>
        <end position="800"/>
    </location>
</feature>
<keyword evidence="3" id="KW-1185">Reference proteome</keyword>
<dbReference type="Proteomes" id="UP001162131">
    <property type="component" value="Unassembled WGS sequence"/>
</dbReference>
<dbReference type="AlphaFoldDB" id="A0AAU9ISM2"/>
<name>A0AAU9ISM2_9CILI</name>
<feature type="compositionally biased region" description="Basic and acidic residues" evidence="1">
    <location>
        <begin position="687"/>
        <end position="696"/>
    </location>
</feature>
<accession>A0AAU9ISM2</accession>
<dbReference type="EMBL" id="CAJZBQ010000015">
    <property type="protein sequence ID" value="CAG9316107.1"/>
    <property type="molecule type" value="Genomic_DNA"/>
</dbReference>
<gene>
    <name evidence="2" type="ORF">BSTOLATCC_MIC15548</name>
</gene>
<organism evidence="2 3">
    <name type="scientific">Blepharisma stoltei</name>
    <dbReference type="NCBI Taxonomy" id="1481888"/>
    <lineage>
        <taxon>Eukaryota</taxon>
        <taxon>Sar</taxon>
        <taxon>Alveolata</taxon>
        <taxon>Ciliophora</taxon>
        <taxon>Postciliodesmatophora</taxon>
        <taxon>Heterotrichea</taxon>
        <taxon>Heterotrichida</taxon>
        <taxon>Blepharismidae</taxon>
        <taxon>Blepharisma</taxon>
    </lineage>
</organism>
<protein>
    <submittedName>
        <fullName evidence="2">Uncharacterized protein</fullName>
    </submittedName>
</protein>
<proteinExistence type="predicted"/>
<feature type="compositionally biased region" description="Polar residues" evidence="1">
    <location>
        <begin position="658"/>
        <end position="667"/>
    </location>
</feature>
<reference evidence="2" key="1">
    <citation type="submission" date="2021-09" db="EMBL/GenBank/DDBJ databases">
        <authorList>
            <consortium name="AG Swart"/>
            <person name="Singh M."/>
            <person name="Singh A."/>
            <person name="Seah K."/>
            <person name="Emmerich C."/>
        </authorList>
    </citation>
    <scope>NUCLEOTIDE SEQUENCE</scope>
    <source>
        <strain evidence="2">ATCC30299</strain>
    </source>
</reference>
<evidence type="ECO:0000313" key="2">
    <source>
        <dbReference type="EMBL" id="CAG9316107.1"/>
    </source>
</evidence>
<evidence type="ECO:0000313" key="3">
    <source>
        <dbReference type="Proteomes" id="UP001162131"/>
    </source>
</evidence>
<sequence length="800" mass="92946">METSYDIIRSGTKKTLAEIDTQNSVPSFDENVRFDTNRLNTILSAEYLVSEEKSAEEIKKQKDIFELKSVLDELIDDNYHKEEILDQLISVCQSLTGLASPIKPKSSSSRRSPELFQNSNVFALLSPKSSTRLLENEIIDLKSRLEEAELSTSDEAFNSKGLIEMKAKEWKNLQIWKERVKEAMNLQKEIDPKHDEVNSTKIVAKNNFILAQNQNMNYIYITKNIKLEQERKYEAQLKIRDDLRSEIVGIIENIGQQSLISERRKENYNSMMAALKVEIEKYEGSSVKEKENNQKLVYYRERLEIIKKIIANYDDTLQITEPLDEKSIRNIIQVYNEMSFKESSLSDRFQELTHEEIKKKQACLEISQQLELLKADQISPNPSSFSSTFNQKKMILDDKGLINFKLDHLHDMEKCLLKMFFQVLNFGSFLCSSVVKITKYCENNEFDAYTIQKAQRVINDLQKGFGNPEVSDVNKRNFMRKRYTLVPNKQPHSIFKTDVELSPRANSDTTIYSLLSAGDIYKLYRQYWSDRIYDKKLVAILTDNPIIGYFLTLKQIEAYFQDQSTTNDLFENLWQLNLQAHLKLQEQFMNLSHVTRDLIWQTSKNIAAKTEEIQEKSPLLEIQKKEKTRGLQRRDTKAFLISQKAKKNDPLSRDESNEGSQNTFKSSETQKIDKKEDEFDLTSIKSPNRETDGNSKEDDDSLCTDLESVIKFRNPPQKKIEIGGLSNHAVLQEMKDIKSKLKGIKSQERKANATNVENTKFFWSPKSMMFGLHKRNEEGATQPTRPSTYSISTRKHRKIM</sequence>
<comment type="caution">
    <text evidence="2">The sequence shown here is derived from an EMBL/GenBank/DDBJ whole genome shotgun (WGS) entry which is preliminary data.</text>
</comment>
<feature type="compositionally biased region" description="Basic and acidic residues" evidence="1">
    <location>
        <begin position="646"/>
        <end position="656"/>
    </location>
</feature>